<sequence length="45" mass="5244">MCTMKQCTHFDCLSTYLYICYHNAVICAIQISWEVLTPCLHIAVY</sequence>
<proteinExistence type="predicted"/>
<reference evidence="1" key="1">
    <citation type="journal article" date="2021" name="Proc. Natl. Acad. Sci. U.S.A.">
        <title>A Catalog of Tens of Thousands of Viruses from Human Metagenomes Reveals Hidden Associations with Chronic Diseases.</title>
        <authorList>
            <person name="Tisza M.J."/>
            <person name="Buck C.B."/>
        </authorList>
    </citation>
    <scope>NUCLEOTIDE SEQUENCE</scope>
    <source>
        <strain evidence="1">Ctv2R2</strain>
    </source>
</reference>
<evidence type="ECO:0000313" key="1">
    <source>
        <dbReference type="EMBL" id="DAD66910.1"/>
    </source>
</evidence>
<accession>A0A8S5LAJ5</accession>
<name>A0A8S5LAJ5_9CAUD</name>
<protein>
    <submittedName>
        <fullName evidence="1">Uncharacterized protein</fullName>
    </submittedName>
</protein>
<dbReference type="EMBL" id="BK014664">
    <property type="protein sequence ID" value="DAD66910.1"/>
    <property type="molecule type" value="Genomic_DNA"/>
</dbReference>
<organism evidence="1">
    <name type="scientific">Siphoviridae sp. ctv2R2</name>
    <dbReference type="NCBI Taxonomy" id="2823609"/>
    <lineage>
        <taxon>Viruses</taxon>
        <taxon>Duplodnaviria</taxon>
        <taxon>Heunggongvirae</taxon>
        <taxon>Uroviricota</taxon>
        <taxon>Caudoviricetes</taxon>
    </lineage>
</organism>